<dbReference type="Gene3D" id="3.40.50.1460">
    <property type="match status" value="1"/>
</dbReference>
<dbReference type="PROSITE" id="PS50297">
    <property type="entry name" value="ANK_REP_REGION"/>
    <property type="match status" value="1"/>
</dbReference>
<dbReference type="PROSITE" id="PS50088">
    <property type="entry name" value="ANK_REPEAT"/>
    <property type="match status" value="1"/>
</dbReference>
<feature type="non-terminal residue" evidence="7">
    <location>
        <position position="366"/>
    </location>
</feature>
<dbReference type="PANTHER" id="PTHR47901:SF8">
    <property type="entry name" value="CASPASE-3"/>
    <property type="match status" value="1"/>
</dbReference>
<reference evidence="7 8" key="1">
    <citation type="submission" date="2024-05" db="EMBL/GenBank/DDBJ databases">
        <authorList>
            <person name="Wallberg A."/>
        </authorList>
    </citation>
    <scope>NUCLEOTIDE SEQUENCE [LARGE SCALE GENOMIC DNA]</scope>
</reference>
<proteinExistence type="inferred from homology"/>
<dbReference type="Gene3D" id="1.25.40.20">
    <property type="entry name" value="Ankyrin repeat-containing domain"/>
    <property type="match status" value="1"/>
</dbReference>
<dbReference type="SUPFAM" id="SSF48403">
    <property type="entry name" value="Ankyrin repeat"/>
    <property type="match status" value="1"/>
</dbReference>
<organism evidence="7 8">
    <name type="scientific">Meganyctiphanes norvegica</name>
    <name type="common">Northern krill</name>
    <name type="synonym">Thysanopoda norvegica</name>
    <dbReference type="NCBI Taxonomy" id="48144"/>
    <lineage>
        <taxon>Eukaryota</taxon>
        <taxon>Metazoa</taxon>
        <taxon>Ecdysozoa</taxon>
        <taxon>Arthropoda</taxon>
        <taxon>Crustacea</taxon>
        <taxon>Multicrustacea</taxon>
        <taxon>Malacostraca</taxon>
        <taxon>Eumalacostraca</taxon>
        <taxon>Eucarida</taxon>
        <taxon>Euphausiacea</taxon>
        <taxon>Euphausiidae</taxon>
        <taxon>Meganyctiphanes</taxon>
    </lineage>
</organism>
<keyword evidence="5" id="KW-0040">ANK repeat</keyword>
<dbReference type="SUPFAM" id="SSF52129">
    <property type="entry name" value="Caspase-like"/>
    <property type="match status" value="1"/>
</dbReference>
<dbReference type="Proteomes" id="UP001497623">
    <property type="component" value="Unassembled WGS sequence"/>
</dbReference>
<dbReference type="PROSITE" id="PS50208">
    <property type="entry name" value="CASPASE_P20"/>
    <property type="match status" value="1"/>
</dbReference>
<dbReference type="InterPro" id="IPR015917">
    <property type="entry name" value="Pept_C14A"/>
</dbReference>
<dbReference type="PRINTS" id="PR00376">
    <property type="entry name" value="IL1BCENZYME"/>
</dbReference>
<evidence type="ECO:0000259" key="6">
    <source>
        <dbReference type="PROSITE" id="PS50208"/>
    </source>
</evidence>
<dbReference type="InterPro" id="IPR001309">
    <property type="entry name" value="Pept_C14_p20"/>
</dbReference>
<dbReference type="Pfam" id="PF00656">
    <property type="entry name" value="Peptidase_C14"/>
    <property type="match status" value="1"/>
</dbReference>
<dbReference type="EMBL" id="CAXKWB010014306">
    <property type="protein sequence ID" value="CAL4110126.1"/>
    <property type="molecule type" value="Genomic_DNA"/>
</dbReference>
<dbReference type="InterPro" id="IPR002398">
    <property type="entry name" value="Pept_C14"/>
</dbReference>
<dbReference type="AlphaFoldDB" id="A0AAV2R300"/>
<protein>
    <recommendedName>
        <fullName evidence="6">Caspase family p20 domain-containing protein</fullName>
    </recommendedName>
</protein>
<dbReference type="GO" id="GO:0006915">
    <property type="term" value="P:apoptotic process"/>
    <property type="evidence" value="ECO:0007669"/>
    <property type="project" value="UniProtKB-KW"/>
</dbReference>
<evidence type="ECO:0000256" key="2">
    <source>
        <dbReference type="ARBA" id="ARBA00022670"/>
    </source>
</evidence>
<dbReference type="GO" id="GO:0006508">
    <property type="term" value="P:proteolysis"/>
    <property type="evidence" value="ECO:0007669"/>
    <property type="project" value="UniProtKB-KW"/>
</dbReference>
<evidence type="ECO:0000256" key="5">
    <source>
        <dbReference type="PROSITE-ProRule" id="PRU00023"/>
    </source>
</evidence>
<evidence type="ECO:0000313" key="7">
    <source>
        <dbReference type="EMBL" id="CAL4110126.1"/>
    </source>
</evidence>
<accession>A0AAV2R300</accession>
<comment type="similarity">
    <text evidence="1">Belongs to the peptidase C14A family.</text>
</comment>
<feature type="domain" description="Caspase family p20" evidence="6">
    <location>
        <begin position="208"/>
        <end position="336"/>
    </location>
</feature>
<dbReference type="InterPro" id="IPR029030">
    <property type="entry name" value="Caspase-like_dom_sf"/>
</dbReference>
<dbReference type="SMART" id="SM00248">
    <property type="entry name" value="ANK"/>
    <property type="match status" value="3"/>
</dbReference>
<name>A0AAV2R300_MEGNR</name>
<keyword evidence="3" id="KW-0053">Apoptosis</keyword>
<keyword evidence="2" id="KW-0645">Protease</keyword>
<evidence type="ECO:0000256" key="3">
    <source>
        <dbReference type="ARBA" id="ARBA00022703"/>
    </source>
</evidence>
<keyword evidence="8" id="KW-1185">Reference proteome</keyword>
<dbReference type="InterPro" id="IPR002110">
    <property type="entry name" value="Ankyrin_rpt"/>
</dbReference>
<keyword evidence="4" id="KW-0378">Hydrolase</keyword>
<dbReference type="InterPro" id="IPR011600">
    <property type="entry name" value="Pept_C14_caspase"/>
</dbReference>
<evidence type="ECO:0000313" key="8">
    <source>
        <dbReference type="Proteomes" id="UP001497623"/>
    </source>
</evidence>
<dbReference type="Pfam" id="PF12796">
    <property type="entry name" value="Ank_2"/>
    <property type="match status" value="1"/>
</dbReference>
<gene>
    <name evidence="7" type="ORF">MNOR_LOCUS19336</name>
</gene>
<dbReference type="GO" id="GO:0004197">
    <property type="term" value="F:cysteine-type endopeptidase activity"/>
    <property type="evidence" value="ECO:0007669"/>
    <property type="project" value="InterPro"/>
</dbReference>
<evidence type="ECO:0000256" key="4">
    <source>
        <dbReference type="ARBA" id="ARBA00022801"/>
    </source>
</evidence>
<dbReference type="InterPro" id="IPR036770">
    <property type="entry name" value="Ankyrin_rpt-contain_sf"/>
</dbReference>
<evidence type="ECO:0000256" key="1">
    <source>
        <dbReference type="ARBA" id="ARBA00010134"/>
    </source>
</evidence>
<dbReference type="PANTHER" id="PTHR47901">
    <property type="entry name" value="CASPASE RECRUITMENT DOMAIN-CONTAINING PROTEIN 18"/>
    <property type="match status" value="1"/>
</dbReference>
<feature type="repeat" description="ANK" evidence="5">
    <location>
        <begin position="75"/>
        <end position="107"/>
    </location>
</feature>
<comment type="caution">
    <text evidence="7">The sequence shown here is derived from an EMBL/GenBank/DDBJ whole genome shotgun (WGS) entry which is preliminary data.</text>
</comment>
<sequence length="366" mass="41457">MANLNNDLWDAVNKDDIVSAKIALEGGANPNYGKHLNRELQRVLLVAVNWCDSEKAEMVNLLLKYGADVGTVDDVGDTALHLAARGYNKASIEVLISHNASLTSKNKYSQTPIDVARSENWNDLADWLDEHVKFQDCQQPPELLEVSSRYNQPQDIASANYSSNELMENQPSACQLIDQVDSSKNQPPLFESQISEISQGDGYNYINNGGRVLLFNYVKFNNRKKNRNGAEEDNDAIRDIFGKYEGKYEVIIYDSYTSQETIREFENLQKDNNLNKLDSLIIFISSHGKSRHVFCTRDGEMDINYLRSFLFETPEGCPFLKGKPKIFLANYCQGRAVEKPMAMAVKESSEGDVGWEISLANYYQER</sequence>